<protein>
    <submittedName>
        <fullName evidence="2">Uncharacterized protein</fullName>
    </submittedName>
</protein>
<name>A0A9W8EAI9_9FUNG</name>
<feature type="coiled-coil region" evidence="1">
    <location>
        <begin position="379"/>
        <end position="406"/>
    </location>
</feature>
<keyword evidence="3" id="KW-1185">Reference proteome</keyword>
<evidence type="ECO:0000256" key="1">
    <source>
        <dbReference type="SAM" id="Coils"/>
    </source>
</evidence>
<dbReference type="AlphaFoldDB" id="A0A9W8EAI9"/>
<dbReference type="Proteomes" id="UP001151582">
    <property type="component" value="Unassembled WGS sequence"/>
</dbReference>
<dbReference type="EMBL" id="JANBQB010001283">
    <property type="protein sequence ID" value="KAJ1971686.1"/>
    <property type="molecule type" value="Genomic_DNA"/>
</dbReference>
<sequence length="412" mass="47026">MTARAERADDLITAILLIKNLLQSPELRAIVEGHPPLNHALKQTFEIQWHEQERFSEMAADFLQAMVKTANAHRMAGELPPLFTIDSETWWPPLQYPECTNFLVVFAEHLPEHDDLEFAHAYHPLFRALLLEILQVLLPNPDSYHLPLPPLYLLDSMLELLARLARTPFGTQLVQSILCTDLNDCLIANFTFYSSSALHDLCSDITKAHPMDQSTAVLRRLNSSQGFANASSESSYGLLAQISQMPSTEPLVHLLYGIISSSTGVFLAYQRAVGQLQVAHSTANQKAAERDTQQRQQYQMEIERLHESLREKLCLEESRQQQHQQLEQEMQSWREKADNLNHQVAALQAQVTNSTKVQQNLQIAHDVLLHQQEAQSKSLTENENTIRRLQTTIHELEQELQMSKEDFGLQEE</sequence>
<keyword evidence="1" id="KW-0175">Coiled coil</keyword>
<accession>A0A9W8EAI9</accession>
<proteinExistence type="predicted"/>
<organism evidence="2 3">
    <name type="scientific">Dimargaris verticillata</name>
    <dbReference type="NCBI Taxonomy" id="2761393"/>
    <lineage>
        <taxon>Eukaryota</taxon>
        <taxon>Fungi</taxon>
        <taxon>Fungi incertae sedis</taxon>
        <taxon>Zoopagomycota</taxon>
        <taxon>Kickxellomycotina</taxon>
        <taxon>Dimargaritomycetes</taxon>
        <taxon>Dimargaritales</taxon>
        <taxon>Dimargaritaceae</taxon>
        <taxon>Dimargaris</taxon>
    </lineage>
</organism>
<reference evidence="2" key="1">
    <citation type="submission" date="2022-07" db="EMBL/GenBank/DDBJ databases">
        <title>Phylogenomic reconstructions and comparative analyses of Kickxellomycotina fungi.</title>
        <authorList>
            <person name="Reynolds N.K."/>
            <person name="Stajich J.E."/>
            <person name="Barry K."/>
            <person name="Grigoriev I.V."/>
            <person name="Crous P."/>
            <person name="Smith M.E."/>
        </authorList>
    </citation>
    <scope>NUCLEOTIDE SEQUENCE</scope>
    <source>
        <strain evidence="2">RSA 567</strain>
    </source>
</reference>
<feature type="non-terminal residue" evidence="2">
    <location>
        <position position="412"/>
    </location>
</feature>
<evidence type="ECO:0000313" key="2">
    <source>
        <dbReference type="EMBL" id="KAJ1971686.1"/>
    </source>
</evidence>
<gene>
    <name evidence="2" type="ORF">H4R34_005657</name>
</gene>
<comment type="caution">
    <text evidence="2">The sequence shown here is derived from an EMBL/GenBank/DDBJ whole genome shotgun (WGS) entry which is preliminary data.</text>
</comment>
<dbReference type="OrthoDB" id="10477770at2759"/>
<evidence type="ECO:0000313" key="3">
    <source>
        <dbReference type="Proteomes" id="UP001151582"/>
    </source>
</evidence>
<feature type="coiled-coil region" evidence="1">
    <location>
        <begin position="288"/>
        <end position="350"/>
    </location>
</feature>